<dbReference type="GO" id="GO:0030599">
    <property type="term" value="F:pectinesterase activity"/>
    <property type="evidence" value="ECO:0007669"/>
    <property type="project" value="UniProtKB-EC"/>
</dbReference>
<dbReference type="PROSITE" id="PS51257">
    <property type="entry name" value="PROKAR_LIPOPROTEIN"/>
    <property type="match status" value="1"/>
</dbReference>
<protein>
    <submittedName>
        <fullName evidence="2">Pectinesterase</fullName>
        <ecNumber evidence="2">3.1.1.11</ecNumber>
    </submittedName>
</protein>
<comment type="caution">
    <text evidence="2">The sequence shown here is derived from an EMBL/GenBank/DDBJ whole genome shotgun (WGS) entry which is preliminary data.</text>
</comment>
<proteinExistence type="predicted"/>
<feature type="signal peptide" evidence="1">
    <location>
        <begin position="1"/>
        <end position="26"/>
    </location>
</feature>
<reference evidence="2 3" key="1">
    <citation type="submission" date="2024-06" db="EMBL/GenBank/DDBJ databases">
        <title>A chromosome level genome sequence of Diviner's sage (Salvia divinorum).</title>
        <authorList>
            <person name="Ford S.A."/>
            <person name="Ro D.-K."/>
            <person name="Ness R.W."/>
            <person name="Phillips M.A."/>
        </authorList>
    </citation>
    <scope>NUCLEOTIDE SEQUENCE [LARGE SCALE GENOMIC DNA]</scope>
    <source>
        <strain evidence="2">SAF-2024a</strain>
        <tissue evidence="2">Leaf</tissue>
    </source>
</reference>
<keyword evidence="3" id="KW-1185">Reference proteome</keyword>
<feature type="chain" id="PRO_5044790866" evidence="1">
    <location>
        <begin position="27"/>
        <end position="91"/>
    </location>
</feature>
<name>A0ABD1GME5_SALDI</name>
<gene>
    <name evidence="2" type="ORF">AAHA92_22058</name>
</gene>
<dbReference type="AlphaFoldDB" id="A0ABD1GME5"/>
<evidence type="ECO:0000256" key="1">
    <source>
        <dbReference type="SAM" id="SignalP"/>
    </source>
</evidence>
<dbReference type="Proteomes" id="UP001567538">
    <property type="component" value="Unassembled WGS sequence"/>
</dbReference>
<evidence type="ECO:0000313" key="3">
    <source>
        <dbReference type="Proteomes" id="UP001567538"/>
    </source>
</evidence>
<dbReference type="EMBL" id="JBEAFC010000008">
    <property type="protein sequence ID" value="KAL1545316.1"/>
    <property type="molecule type" value="Genomic_DNA"/>
</dbReference>
<evidence type="ECO:0000313" key="2">
    <source>
        <dbReference type="EMBL" id="KAL1545316.1"/>
    </source>
</evidence>
<keyword evidence="2" id="KW-0378">Hydrolase</keyword>
<accession>A0ABD1GME5</accession>
<sequence length="91" mass="9679">MGDKKNKATTLGVALVVACMATAVAATDGKTQGLMANICEATGMGDSCNVGNITEAKQVIKKAFDAAVEELKMEIKNTTLYKELEKDYMTK</sequence>
<keyword evidence="1" id="KW-0732">Signal</keyword>
<dbReference type="EC" id="3.1.1.11" evidence="2"/>
<organism evidence="2 3">
    <name type="scientific">Salvia divinorum</name>
    <name type="common">Maria pastora</name>
    <name type="synonym">Diviner's sage</name>
    <dbReference type="NCBI Taxonomy" id="28513"/>
    <lineage>
        <taxon>Eukaryota</taxon>
        <taxon>Viridiplantae</taxon>
        <taxon>Streptophyta</taxon>
        <taxon>Embryophyta</taxon>
        <taxon>Tracheophyta</taxon>
        <taxon>Spermatophyta</taxon>
        <taxon>Magnoliopsida</taxon>
        <taxon>eudicotyledons</taxon>
        <taxon>Gunneridae</taxon>
        <taxon>Pentapetalae</taxon>
        <taxon>asterids</taxon>
        <taxon>lamiids</taxon>
        <taxon>Lamiales</taxon>
        <taxon>Lamiaceae</taxon>
        <taxon>Nepetoideae</taxon>
        <taxon>Mentheae</taxon>
        <taxon>Salviinae</taxon>
        <taxon>Salvia</taxon>
        <taxon>Salvia subgen. Calosphace</taxon>
    </lineage>
</organism>